<organism evidence="6 7">
    <name type="scientific">Actinomadura vinacea</name>
    <dbReference type="NCBI Taxonomy" id="115336"/>
    <lineage>
        <taxon>Bacteria</taxon>
        <taxon>Bacillati</taxon>
        <taxon>Actinomycetota</taxon>
        <taxon>Actinomycetes</taxon>
        <taxon>Streptosporangiales</taxon>
        <taxon>Thermomonosporaceae</taxon>
        <taxon>Actinomadura</taxon>
    </lineage>
</organism>
<keyword evidence="7" id="KW-1185">Reference proteome</keyword>
<evidence type="ECO:0000313" key="7">
    <source>
        <dbReference type="Proteomes" id="UP001501231"/>
    </source>
</evidence>
<dbReference type="SUPFAM" id="SSF46689">
    <property type="entry name" value="Homeodomain-like"/>
    <property type="match status" value="1"/>
</dbReference>
<evidence type="ECO:0000256" key="1">
    <source>
        <dbReference type="ARBA" id="ARBA00023015"/>
    </source>
</evidence>
<accession>A0ABN3J535</accession>
<dbReference type="InterPro" id="IPR009057">
    <property type="entry name" value="Homeodomain-like_sf"/>
</dbReference>
<keyword evidence="1" id="KW-0805">Transcription regulation</keyword>
<dbReference type="Gene3D" id="1.10.357.10">
    <property type="entry name" value="Tetracycline Repressor, domain 2"/>
    <property type="match status" value="1"/>
</dbReference>
<evidence type="ECO:0000256" key="3">
    <source>
        <dbReference type="ARBA" id="ARBA00023163"/>
    </source>
</evidence>
<name>A0ABN3J535_9ACTN</name>
<proteinExistence type="predicted"/>
<dbReference type="InterPro" id="IPR050109">
    <property type="entry name" value="HTH-type_TetR-like_transc_reg"/>
</dbReference>
<dbReference type="PANTHER" id="PTHR30055">
    <property type="entry name" value="HTH-TYPE TRANSCRIPTIONAL REGULATOR RUTR"/>
    <property type="match status" value="1"/>
</dbReference>
<dbReference type="PROSITE" id="PS50977">
    <property type="entry name" value="HTH_TETR_2"/>
    <property type="match status" value="1"/>
</dbReference>
<dbReference type="InterPro" id="IPR036271">
    <property type="entry name" value="Tet_transcr_reg_TetR-rel_C_sf"/>
</dbReference>
<evidence type="ECO:0000256" key="2">
    <source>
        <dbReference type="ARBA" id="ARBA00023125"/>
    </source>
</evidence>
<feature type="domain" description="HTH tetR-type" evidence="5">
    <location>
        <begin position="4"/>
        <end position="62"/>
    </location>
</feature>
<feature type="DNA-binding region" description="H-T-H motif" evidence="4">
    <location>
        <begin position="25"/>
        <end position="44"/>
    </location>
</feature>
<protein>
    <submittedName>
        <fullName evidence="6">TetR/AcrR family transcriptional regulator</fullName>
    </submittedName>
</protein>
<dbReference type="InterPro" id="IPR001647">
    <property type="entry name" value="HTH_TetR"/>
</dbReference>
<dbReference type="PANTHER" id="PTHR30055:SF234">
    <property type="entry name" value="HTH-TYPE TRANSCRIPTIONAL REGULATOR BETI"/>
    <property type="match status" value="1"/>
</dbReference>
<keyword evidence="2 4" id="KW-0238">DNA-binding</keyword>
<sequence length="194" mass="21379">MTHMADEETILAAATRHLNRHHTASMGDLAKGIGVSRATLHRHFATRETLLHTIARRALDRWEAIQDEAGIEAAAASGDPAALDTALRALLRGFLNVVDEHGFALTVHLIADLPALVERGERLEDREIAFYAALQRAGMLRADLPARWISGALFGLLVALRDRLLRGDVAPRDIERLLFTTFFDGFRPAAEETS</sequence>
<evidence type="ECO:0000313" key="6">
    <source>
        <dbReference type="EMBL" id="GAA2421943.1"/>
    </source>
</evidence>
<dbReference type="EMBL" id="BAAARW010000012">
    <property type="protein sequence ID" value="GAA2421943.1"/>
    <property type="molecule type" value="Genomic_DNA"/>
</dbReference>
<keyword evidence="3" id="KW-0804">Transcription</keyword>
<dbReference type="Pfam" id="PF00440">
    <property type="entry name" value="TetR_N"/>
    <property type="match status" value="1"/>
</dbReference>
<comment type="caution">
    <text evidence="6">The sequence shown here is derived from an EMBL/GenBank/DDBJ whole genome shotgun (WGS) entry which is preliminary data.</text>
</comment>
<gene>
    <name evidence="6" type="ORF">GCM10010191_37010</name>
</gene>
<evidence type="ECO:0000256" key="4">
    <source>
        <dbReference type="PROSITE-ProRule" id="PRU00335"/>
    </source>
</evidence>
<reference evidence="6 7" key="1">
    <citation type="journal article" date="2019" name="Int. J. Syst. Evol. Microbiol.">
        <title>The Global Catalogue of Microorganisms (GCM) 10K type strain sequencing project: providing services to taxonomists for standard genome sequencing and annotation.</title>
        <authorList>
            <consortium name="The Broad Institute Genomics Platform"/>
            <consortium name="The Broad Institute Genome Sequencing Center for Infectious Disease"/>
            <person name="Wu L."/>
            <person name="Ma J."/>
        </authorList>
    </citation>
    <scope>NUCLEOTIDE SEQUENCE [LARGE SCALE GENOMIC DNA]</scope>
    <source>
        <strain evidence="6 7">JCM 3325</strain>
    </source>
</reference>
<dbReference type="SUPFAM" id="SSF48498">
    <property type="entry name" value="Tetracyclin repressor-like, C-terminal domain"/>
    <property type="match status" value="1"/>
</dbReference>
<evidence type="ECO:0000259" key="5">
    <source>
        <dbReference type="PROSITE" id="PS50977"/>
    </source>
</evidence>
<dbReference type="Proteomes" id="UP001501231">
    <property type="component" value="Unassembled WGS sequence"/>
</dbReference>